<reference evidence="2" key="2">
    <citation type="submission" date="2023-05" db="EMBL/GenBank/DDBJ databases">
        <authorList>
            <consortium name="Lawrence Berkeley National Laboratory"/>
            <person name="Steindorff A."/>
            <person name="Hensen N."/>
            <person name="Bonometti L."/>
            <person name="Westerberg I."/>
            <person name="Brannstrom I.O."/>
            <person name="Guillou S."/>
            <person name="Cros-Aarteil S."/>
            <person name="Calhoun S."/>
            <person name="Haridas S."/>
            <person name="Kuo A."/>
            <person name="Mondo S."/>
            <person name="Pangilinan J."/>
            <person name="Riley R."/>
            <person name="Labutti K."/>
            <person name="Andreopoulos B."/>
            <person name="Lipzen A."/>
            <person name="Chen C."/>
            <person name="Yanf M."/>
            <person name="Daum C."/>
            <person name="Ng V."/>
            <person name="Clum A."/>
            <person name="Ohm R."/>
            <person name="Martin F."/>
            <person name="Silar P."/>
            <person name="Natvig D."/>
            <person name="Lalanne C."/>
            <person name="Gautier V."/>
            <person name="Ament-Velasquez S.L."/>
            <person name="Kruys A."/>
            <person name="Hutchinson M.I."/>
            <person name="Powell A.J."/>
            <person name="Barry K."/>
            <person name="Miller A.N."/>
            <person name="Grigoriev I.V."/>
            <person name="Debuchy R."/>
            <person name="Gladieux P."/>
            <person name="Thoren M.H."/>
            <person name="Johannesson H."/>
        </authorList>
    </citation>
    <scope>NUCLEOTIDE SEQUENCE</scope>
    <source>
        <strain evidence="2">CBS 892.96</strain>
    </source>
</reference>
<feature type="compositionally biased region" description="Basic and acidic residues" evidence="1">
    <location>
        <begin position="257"/>
        <end position="291"/>
    </location>
</feature>
<proteinExistence type="predicted"/>
<feature type="region of interest" description="Disordered" evidence="1">
    <location>
        <begin position="257"/>
        <end position="292"/>
    </location>
</feature>
<evidence type="ECO:0000313" key="2">
    <source>
        <dbReference type="EMBL" id="KAK4175085.1"/>
    </source>
</evidence>
<organism evidence="2 3">
    <name type="scientific">Triangularia setosa</name>
    <dbReference type="NCBI Taxonomy" id="2587417"/>
    <lineage>
        <taxon>Eukaryota</taxon>
        <taxon>Fungi</taxon>
        <taxon>Dikarya</taxon>
        <taxon>Ascomycota</taxon>
        <taxon>Pezizomycotina</taxon>
        <taxon>Sordariomycetes</taxon>
        <taxon>Sordariomycetidae</taxon>
        <taxon>Sordariales</taxon>
        <taxon>Podosporaceae</taxon>
        <taxon>Triangularia</taxon>
    </lineage>
</organism>
<feature type="region of interest" description="Disordered" evidence="1">
    <location>
        <begin position="148"/>
        <end position="245"/>
    </location>
</feature>
<accession>A0AAN6W4W2</accession>
<feature type="compositionally biased region" description="Basic and acidic residues" evidence="1">
    <location>
        <begin position="198"/>
        <end position="214"/>
    </location>
</feature>
<feature type="compositionally biased region" description="Polar residues" evidence="1">
    <location>
        <begin position="41"/>
        <end position="53"/>
    </location>
</feature>
<dbReference type="AlphaFoldDB" id="A0AAN6W4W2"/>
<keyword evidence="3" id="KW-1185">Reference proteome</keyword>
<comment type="caution">
    <text evidence="2">The sequence shown here is derived from an EMBL/GenBank/DDBJ whole genome shotgun (WGS) entry which is preliminary data.</text>
</comment>
<reference evidence="2" key="1">
    <citation type="journal article" date="2023" name="Mol. Phylogenet. Evol.">
        <title>Genome-scale phylogeny and comparative genomics of the fungal order Sordariales.</title>
        <authorList>
            <person name="Hensen N."/>
            <person name="Bonometti L."/>
            <person name="Westerberg I."/>
            <person name="Brannstrom I.O."/>
            <person name="Guillou S."/>
            <person name="Cros-Aarteil S."/>
            <person name="Calhoun S."/>
            <person name="Haridas S."/>
            <person name="Kuo A."/>
            <person name="Mondo S."/>
            <person name="Pangilinan J."/>
            <person name="Riley R."/>
            <person name="LaButti K."/>
            <person name="Andreopoulos B."/>
            <person name="Lipzen A."/>
            <person name="Chen C."/>
            <person name="Yan M."/>
            <person name="Daum C."/>
            <person name="Ng V."/>
            <person name="Clum A."/>
            <person name="Steindorff A."/>
            <person name="Ohm R.A."/>
            <person name="Martin F."/>
            <person name="Silar P."/>
            <person name="Natvig D.O."/>
            <person name="Lalanne C."/>
            <person name="Gautier V."/>
            <person name="Ament-Velasquez S.L."/>
            <person name="Kruys A."/>
            <person name="Hutchinson M.I."/>
            <person name="Powell A.J."/>
            <person name="Barry K."/>
            <person name="Miller A.N."/>
            <person name="Grigoriev I.V."/>
            <person name="Debuchy R."/>
            <person name="Gladieux P."/>
            <person name="Hiltunen Thoren M."/>
            <person name="Johannesson H."/>
        </authorList>
    </citation>
    <scope>NUCLEOTIDE SEQUENCE</scope>
    <source>
        <strain evidence="2">CBS 892.96</strain>
    </source>
</reference>
<evidence type="ECO:0000256" key="1">
    <source>
        <dbReference type="SAM" id="MobiDB-lite"/>
    </source>
</evidence>
<feature type="region of interest" description="Disordered" evidence="1">
    <location>
        <begin position="1"/>
        <end position="68"/>
    </location>
</feature>
<dbReference type="Proteomes" id="UP001302321">
    <property type="component" value="Unassembled WGS sequence"/>
</dbReference>
<protein>
    <submittedName>
        <fullName evidence="2">Uncharacterized protein</fullName>
    </submittedName>
</protein>
<feature type="compositionally biased region" description="Polar residues" evidence="1">
    <location>
        <begin position="15"/>
        <end position="25"/>
    </location>
</feature>
<name>A0AAN6W4W2_9PEZI</name>
<feature type="compositionally biased region" description="Polar residues" evidence="1">
    <location>
        <begin position="182"/>
        <end position="196"/>
    </location>
</feature>
<dbReference type="EMBL" id="MU866249">
    <property type="protein sequence ID" value="KAK4175085.1"/>
    <property type="molecule type" value="Genomic_DNA"/>
</dbReference>
<gene>
    <name evidence="2" type="ORF">QBC36DRAFT_241858</name>
</gene>
<sequence>MKGRLATSLEEMLGYQQSRKQSLTDSGKIRAGKFGSDCTKSKYSCSSKNSQRSNRTHRGRSGSPGFITVDGVTPLKTDSVVKAECAVVAENDLPAQIETPICSEHGTEVKAESPVAAEIDSPIKIETPTQYEAEVEVKVRSVVVPENDLPTKIETPVDSGHNIEVKAESPSVFDQNIKEESLSVSDHQLKTESPTSDYELKAERPSVSEPDVKNESPAGSSSEISIKKESSTGSNPDIAAKDESPVVSYNGVTVVKAEDGLPEPSKHSDMNTDTSISDKSESEIKVDHEEAPALTLSPSVHVMTYHRNADIYVRVRKNTEIGYGQDLPFCTSQADASAVLEEKFSMDMSNAPDVRPFVTMMDEDDSPAGLNIVFSLLHYKYHELRSRLSMNDLYGLAQVVEKYKLPQLLVPFAERWLVQDLNYRVIMAGDKLNNERVMLLTWIFGEGRWFSRTLPKVAWEATLQGGTLMGTDGPFAERIPAQLIDVMAKHRYNCLQKLRQSVDQPLQDLIKGSRMYCRSKDATPEVKEACNFQQLGGMIAGLTAAGLIPFPTPETYKGSVIDMVKKLETIRSARYKVPGVSPHLDTHHSCGIRHLDAVKSVLADPIWLTDQVYNEFKRRGEKTGVFSLELYNEIKVVHADDLVPIMPEFKADADHFAQEGWETAGDDE</sequence>
<evidence type="ECO:0000313" key="3">
    <source>
        <dbReference type="Proteomes" id="UP001302321"/>
    </source>
</evidence>